<sequence length="545" mass="65465">MLKNTQHKKLPLQKYLSRFRICTLILLLNIFIIALIVPLILGVYQINTNLVYHYFEESAMIAFINQNNRSLNSIMNSQVAQLKSMMNRTERTLNSLQKMYLLGQHYNFTINQNPDICHAQFEDEDQFKYNYEGYCVNIYDIEFKEYKNLPEYEYFQRDYKFVSLLNECIMQLDPTQLFLPDNIYFSKIDREFTAWWPQWNRIQNYHPSQRTWYIQHLENYDLNPNQSCFQSDMYQFFAEYPVMAITTTCSLKDENHKLIAVLASDQQLLGKYYKHPRLNVMIVNVDGLLVISTMENQLIANSTELGYFYEQNVTGFNKEDWYQIVNFIQNNSFQSNCQYFSNLNDILCLHNSLLKQDVFFQVQNLTKPNFIFILFFNLTDEIQQLIDQQEIIQEINREQYFNILILISIALSIVMIQLICVQIIFLPLNDLIKHSRAYLRSNSHRLLFRQKEFYLYNFYIDGYASNNILLGLKLAYKQIYHRISKQNFKKCDQCQIIQKFQYPLNKIRSKCHLNKQMDFEYSIKLTDYQIRKQIVQPCLIKSFDY</sequence>
<evidence type="ECO:0000313" key="2">
    <source>
        <dbReference type="EMBL" id="CAD8192621.1"/>
    </source>
</evidence>
<keyword evidence="3" id="KW-1185">Reference proteome</keyword>
<proteinExistence type="predicted"/>
<comment type="caution">
    <text evidence="2">The sequence shown here is derived from an EMBL/GenBank/DDBJ whole genome shotgun (WGS) entry which is preliminary data.</text>
</comment>
<keyword evidence="1" id="KW-0472">Membrane</keyword>
<evidence type="ECO:0000256" key="1">
    <source>
        <dbReference type="SAM" id="Phobius"/>
    </source>
</evidence>
<name>A0A8S1WV49_9CILI</name>
<feature type="transmembrane region" description="Helical" evidence="1">
    <location>
        <begin position="21"/>
        <end position="44"/>
    </location>
</feature>
<dbReference type="AlphaFoldDB" id="A0A8S1WV49"/>
<protein>
    <submittedName>
        <fullName evidence="2">Uncharacterized protein</fullName>
    </submittedName>
</protein>
<dbReference type="Proteomes" id="UP000689195">
    <property type="component" value="Unassembled WGS sequence"/>
</dbReference>
<feature type="transmembrane region" description="Helical" evidence="1">
    <location>
        <begin position="400"/>
        <end position="426"/>
    </location>
</feature>
<accession>A0A8S1WV49</accession>
<evidence type="ECO:0000313" key="3">
    <source>
        <dbReference type="Proteomes" id="UP000689195"/>
    </source>
</evidence>
<keyword evidence="1" id="KW-1133">Transmembrane helix</keyword>
<dbReference type="EMBL" id="CAJJDO010000102">
    <property type="protein sequence ID" value="CAD8192621.1"/>
    <property type="molecule type" value="Genomic_DNA"/>
</dbReference>
<organism evidence="2 3">
    <name type="scientific">Paramecium pentaurelia</name>
    <dbReference type="NCBI Taxonomy" id="43138"/>
    <lineage>
        <taxon>Eukaryota</taxon>
        <taxon>Sar</taxon>
        <taxon>Alveolata</taxon>
        <taxon>Ciliophora</taxon>
        <taxon>Intramacronucleata</taxon>
        <taxon>Oligohymenophorea</taxon>
        <taxon>Peniculida</taxon>
        <taxon>Parameciidae</taxon>
        <taxon>Paramecium</taxon>
    </lineage>
</organism>
<dbReference type="OrthoDB" id="302248at2759"/>
<keyword evidence="1" id="KW-0812">Transmembrane</keyword>
<reference evidence="2" key="1">
    <citation type="submission" date="2021-01" db="EMBL/GenBank/DDBJ databases">
        <authorList>
            <consortium name="Genoscope - CEA"/>
            <person name="William W."/>
        </authorList>
    </citation>
    <scope>NUCLEOTIDE SEQUENCE</scope>
</reference>
<gene>
    <name evidence="2" type="ORF">PPENT_87.1.T1020071</name>
</gene>